<dbReference type="Gene3D" id="3.60.110.10">
    <property type="entry name" value="Carbon-nitrogen hydrolase"/>
    <property type="match status" value="1"/>
</dbReference>
<evidence type="ECO:0000313" key="4">
    <source>
        <dbReference type="EMBL" id="MFD1703839.1"/>
    </source>
</evidence>
<dbReference type="Proteomes" id="UP001597308">
    <property type="component" value="Unassembled WGS sequence"/>
</dbReference>
<evidence type="ECO:0000313" key="5">
    <source>
        <dbReference type="Proteomes" id="UP001597308"/>
    </source>
</evidence>
<comment type="similarity">
    <text evidence="1">Belongs to the carbon-nitrogen hydrolase superfamily. NIT1/NIT2 family.</text>
</comment>
<dbReference type="PROSITE" id="PS50263">
    <property type="entry name" value="CN_HYDROLASE"/>
    <property type="match status" value="1"/>
</dbReference>
<gene>
    <name evidence="4" type="ORF">ACFSCV_12580</name>
</gene>
<organism evidence="4 5">
    <name type="scientific">Methylopila henanensis</name>
    <dbReference type="NCBI Taxonomy" id="873516"/>
    <lineage>
        <taxon>Bacteria</taxon>
        <taxon>Pseudomonadati</taxon>
        <taxon>Pseudomonadota</taxon>
        <taxon>Alphaproteobacteria</taxon>
        <taxon>Hyphomicrobiales</taxon>
        <taxon>Methylopilaceae</taxon>
        <taxon>Methylopila</taxon>
    </lineage>
</organism>
<dbReference type="InterPro" id="IPR003010">
    <property type="entry name" value="C-N_Hydrolase"/>
</dbReference>
<name>A0ABW4K9A3_9HYPH</name>
<dbReference type="PANTHER" id="PTHR23088">
    <property type="entry name" value="NITRILASE-RELATED"/>
    <property type="match status" value="1"/>
</dbReference>
<dbReference type="PROSITE" id="PS01227">
    <property type="entry name" value="UPF0012"/>
    <property type="match status" value="1"/>
</dbReference>
<dbReference type="CDD" id="cd07572">
    <property type="entry name" value="nit"/>
    <property type="match status" value="1"/>
</dbReference>
<dbReference type="InterPro" id="IPR001110">
    <property type="entry name" value="UPF0012_CS"/>
</dbReference>
<evidence type="ECO:0000256" key="1">
    <source>
        <dbReference type="ARBA" id="ARBA00010613"/>
    </source>
</evidence>
<sequence>MTMAGKDKRFVVACAQMRSGKDVMANVDAAARLIREAADGGAQYVQTPEMTNILVRSREELFAQIVPEGACPTLTALQEIARALKVFVHIGSLAVRLDGDRAANRSFVIDPDGEVVARYDKIHMFDVDLANGESWRESQTYRPGESAVGVDLPWGRLGLTICYDVRFPTLHRALAENGAEVLAGPAAFTKQTGEAHWHVLLRSRAIETGSFVIAAAQGGRHEDGRDTYGHSLIVDPWGKILGEIDGAEPGVTLAEIDLSESAAARRKIPALENGRRFSLLPASSEPTLLREAGG</sequence>
<dbReference type="InterPro" id="IPR045254">
    <property type="entry name" value="Nit1/2_C-N_Hydrolase"/>
</dbReference>
<dbReference type="InterPro" id="IPR036526">
    <property type="entry name" value="C-N_Hydrolase_sf"/>
</dbReference>
<comment type="caution">
    <text evidence="4">The sequence shown here is derived from an EMBL/GenBank/DDBJ whole genome shotgun (WGS) entry which is preliminary data.</text>
</comment>
<dbReference type="PANTHER" id="PTHR23088:SF27">
    <property type="entry name" value="DEAMINATED GLUTATHIONE AMIDASE"/>
    <property type="match status" value="1"/>
</dbReference>
<reference evidence="5" key="1">
    <citation type="journal article" date="2019" name="Int. J. Syst. Evol. Microbiol.">
        <title>The Global Catalogue of Microorganisms (GCM) 10K type strain sequencing project: providing services to taxonomists for standard genome sequencing and annotation.</title>
        <authorList>
            <consortium name="The Broad Institute Genomics Platform"/>
            <consortium name="The Broad Institute Genome Sequencing Center for Infectious Disease"/>
            <person name="Wu L."/>
            <person name="Ma J."/>
        </authorList>
    </citation>
    <scope>NUCLEOTIDE SEQUENCE [LARGE SCALE GENOMIC DNA]</scope>
    <source>
        <strain evidence="5">KCTC 23707</strain>
    </source>
</reference>
<dbReference type="SUPFAM" id="SSF56317">
    <property type="entry name" value="Carbon-nitrogen hydrolase"/>
    <property type="match status" value="1"/>
</dbReference>
<keyword evidence="2 4" id="KW-0378">Hydrolase</keyword>
<dbReference type="RefSeq" id="WP_378799938.1">
    <property type="nucleotide sequence ID" value="NZ_JBHUER010000009.1"/>
</dbReference>
<accession>A0ABW4K9A3</accession>
<protein>
    <submittedName>
        <fullName evidence="4">Carbon-nitrogen hydrolase family protein</fullName>
    </submittedName>
</protein>
<evidence type="ECO:0000256" key="2">
    <source>
        <dbReference type="ARBA" id="ARBA00022801"/>
    </source>
</evidence>
<proteinExistence type="inferred from homology"/>
<dbReference type="GO" id="GO:0016787">
    <property type="term" value="F:hydrolase activity"/>
    <property type="evidence" value="ECO:0007669"/>
    <property type="project" value="UniProtKB-KW"/>
</dbReference>
<dbReference type="Pfam" id="PF00795">
    <property type="entry name" value="CN_hydrolase"/>
    <property type="match status" value="1"/>
</dbReference>
<keyword evidence="5" id="KW-1185">Reference proteome</keyword>
<evidence type="ECO:0000259" key="3">
    <source>
        <dbReference type="PROSITE" id="PS50263"/>
    </source>
</evidence>
<dbReference type="EMBL" id="JBHUER010000009">
    <property type="protein sequence ID" value="MFD1703839.1"/>
    <property type="molecule type" value="Genomic_DNA"/>
</dbReference>
<feature type="domain" description="CN hydrolase" evidence="3">
    <location>
        <begin position="10"/>
        <end position="258"/>
    </location>
</feature>